<feature type="compositionally biased region" description="Low complexity" evidence="5">
    <location>
        <begin position="1"/>
        <end position="16"/>
    </location>
</feature>
<dbReference type="InterPro" id="IPR015422">
    <property type="entry name" value="PyrdxlP-dep_Trfase_small"/>
</dbReference>
<dbReference type="CDD" id="cd00609">
    <property type="entry name" value="AAT_like"/>
    <property type="match status" value="1"/>
</dbReference>
<dbReference type="PANTHER" id="PTHR43807:SF20">
    <property type="entry name" value="FI04487P"/>
    <property type="match status" value="1"/>
</dbReference>
<protein>
    <submittedName>
        <fullName evidence="7">Aminotransferase class I and II</fullName>
    </submittedName>
</protein>
<evidence type="ECO:0000256" key="1">
    <source>
        <dbReference type="ARBA" id="ARBA00001933"/>
    </source>
</evidence>
<organism evidence="8">
    <name type="scientific">Micromonas pusilla (strain CCMP1545)</name>
    <name type="common">Picoplanktonic green alga</name>
    <dbReference type="NCBI Taxonomy" id="564608"/>
    <lineage>
        <taxon>Eukaryota</taxon>
        <taxon>Viridiplantae</taxon>
        <taxon>Chlorophyta</taxon>
        <taxon>Mamiellophyceae</taxon>
        <taxon>Mamiellales</taxon>
        <taxon>Mamiellaceae</taxon>
        <taxon>Micromonas</taxon>
    </lineage>
</organism>
<keyword evidence="4" id="KW-0663">Pyridoxal phosphate</keyword>
<dbReference type="Pfam" id="PF00155">
    <property type="entry name" value="Aminotran_1_2"/>
    <property type="match status" value="1"/>
</dbReference>
<comment type="cofactor">
    <cofactor evidence="1">
        <name>pyridoxal 5'-phosphate</name>
        <dbReference type="ChEBI" id="CHEBI:597326"/>
    </cofactor>
</comment>
<keyword evidence="3 7" id="KW-0808">Transferase</keyword>
<dbReference type="KEGG" id="mpp:MICPUCDRAFT_16971"/>
<dbReference type="InterPro" id="IPR015421">
    <property type="entry name" value="PyrdxlP-dep_Trfase_major"/>
</dbReference>
<feature type="domain" description="Aminotransferase class I/classII large" evidence="6">
    <location>
        <begin position="48"/>
        <end position="399"/>
    </location>
</feature>
<dbReference type="EMBL" id="GG663739">
    <property type="protein sequence ID" value="EEH57144.1"/>
    <property type="molecule type" value="Genomic_DNA"/>
</dbReference>
<dbReference type="GO" id="GO:0005739">
    <property type="term" value="C:mitochondrion"/>
    <property type="evidence" value="ECO:0007669"/>
    <property type="project" value="TreeGrafter"/>
</dbReference>
<dbReference type="GO" id="GO:0030170">
    <property type="term" value="F:pyridoxal phosphate binding"/>
    <property type="evidence" value="ECO:0007669"/>
    <property type="project" value="InterPro"/>
</dbReference>
<dbReference type="InterPro" id="IPR004839">
    <property type="entry name" value="Aminotransferase_I/II_large"/>
</dbReference>
<reference evidence="7 8" key="1">
    <citation type="journal article" date="2009" name="Science">
        <title>Green evolution and dynamic adaptations revealed by genomes of the marine picoeukaryotes Micromonas.</title>
        <authorList>
            <person name="Worden A.Z."/>
            <person name="Lee J.H."/>
            <person name="Mock T."/>
            <person name="Rouze P."/>
            <person name="Simmons M.P."/>
            <person name="Aerts A.L."/>
            <person name="Allen A.E."/>
            <person name="Cuvelier M.L."/>
            <person name="Derelle E."/>
            <person name="Everett M.V."/>
            <person name="Foulon E."/>
            <person name="Grimwood J."/>
            <person name="Gundlach H."/>
            <person name="Henrissat B."/>
            <person name="Napoli C."/>
            <person name="McDonald S.M."/>
            <person name="Parker M.S."/>
            <person name="Rombauts S."/>
            <person name="Salamov A."/>
            <person name="Von Dassow P."/>
            <person name="Badger J.H."/>
            <person name="Coutinho P.M."/>
            <person name="Demir E."/>
            <person name="Dubchak I."/>
            <person name="Gentemann C."/>
            <person name="Eikrem W."/>
            <person name="Gready J.E."/>
            <person name="John U."/>
            <person name="Lanier W."/>
            <person name="Lindquist E.A."/>
            <person name="Lucas S."/>
            <person name="Mayer K.F."/>
            <person name="Moreau H."/>
            <person name="Not F."/>
            <person name="Otillar R."/>
            <person name="Panaud O."/>
            <person name="Pangilinan J."/>
            <person name="Paulsen I."/>
            <person name="Piegu B."/>
            <person name="Poliakov A."/>
            <person name="Robbens S."/>
            <person name="Schmutz J."/>
            <person name="Toulza E."/>
            <person name="Wyss T."/>
            <person name="Zelensky A."/>
            <person name="Zhou K."/>
            <person name="Armbrust E.V."/>
            <person name="Bhattacharya D."/>
            <person name="Goodenough U.W."/>
            <person name="Van de Peer Y."/>
            <person name="Grigoriev I.V."/>
        </authorList>
    </citation>
    <scope>NUCLEOTIDE SEQUENCE [LARGE SCALE GENOMIC DNA]</scope>
    <source>
        <strain evidence="7 8">CCMP1545</strain>
    </source>
</reference>
<dbReference type="PANTHER" id="PTHR43807">
    <property type="entry name" value="FI04487P"/>
    <property type="match status" value="1"/>
</dbReference>
<feature type="region of interest" description="Disordered" evidence="5">
    <location>
        <begin position="1"/>
        <end position="25"/>
    </location>
</feature>
<dbReference type="STRING" id="564608.C1MSJ0"/>
<evidence type="ECO:0000313" key="8">
    <source>
        <dbReference type="Proteomes" id="UP000001876"/>
    </source>
</evidence>
<proteinExistence type="predicted"/>
<evidence type="ECO:0000256" key="4">
    <source>
        <dbReference type="ARBA" id="ARBA00022898"/>
    </source>
</evidence>
<evidence type="ECO:0000256" key="3">
    <source>
        <dbReference type="ARBA" id="ARBA00022679"/>
    </source>
</evidence>
<accession>C1MSJ0</accession>
<dbReference type="AlphaFoldDB" id="C1MSJ0"/>
<dbReference type="Proteomes" id="UP000001876">
    <property type="component" value="Unassembled WGS sequence"/>
</dbReference>
<dbReference type="Gene3D" id="3.90.1150.10">
    <property type="entry name" value="Aspartate Aminotransferase, domain 1"/>
    <property type="match status" value="1"/>
</dbReference>
<dbReference type="OMA" id="SQGANQY"/>
<dbReference type="InterPro" id="IPR051326">
    <property type="entry name" value="Kynurenine-oxoglutarate_AT"/>
</dbReference>
<dbReference type="eggNOG" id="KOG0257">
    <property type="taxonomic scope" value="Eukaryota"/>
</dbReference>
<keyword evidence="2 7" id="KW-0032">Aminotransferase</keyword>
<dbReference type="GO" id="GO:0016212">
    <property type="term" value="F:kynurenine-oxoglutarate transaminase activity"/>
    <property type="evidence" value="ECO:0007669"/>
    <property type="project" value="TreeGrafter"/>
</dbReference>
<dbReference type="RefSeq" id="XP_003058689.1">
    <property type="nucleotide sequence ID" value="XM_003058643.1"/>
</dbReference>
<keyword evidence="8" id="KW-1185">Reference proteome</keyword>
<evidence type="ECO:0000256" key="5">
    <source>
        <dbReference type="SAM" id="MobiDB-lite"/>
    </source>
</evidence>
<sequence>MAPSTSSSSDASSTDPTRFVSSAAKAQQANQGAAQVWAQITALAAEPGVLDLGQGWPDFGASDVARDAAAAVIAADDDPRANQYSVISGRPELVTALKRYYEATGSSPSDVLVTSSGTEACYVAMRALLDPGDEVIFLEPFFPWYLSHAKLCGAVARTVRMKPTRSNSNSNDDETGTGTERLRFALDEDALRRAFEEGRGKTKLFVHNSPHNPTGAVSSRKDVELVARLCQEFDVAVLADEVYERCTFVEPFHRMMDVEGMAERTITVGTSSKLLALTGWRVGWLAGPPALIAACKTMHSYTTYCAPTPLQLGVAAALDVISEDAKGAVSADAAAATMARNATLLAAALTDVGCVPIEPSGGYFLVVDVSPLGLTSVEYCTKLATEAKIAAVPLDVFYHDDDGDASGGGKGAGDGEDAAAAPPNNYVRFCVCKRRETIETCAAAIRANPVRK</sequence>
<evidence type="ECO:0000259" key="6">
    <source>
        <dbReference type="Pfam" id="PF00155"/>
    </source>
</evidence>
<dbReference type="GeneID" id="9683814"/>
<evidence type="ECO:0000313" key="7">
    <source>
        <dbReference type="EMBL" id="EEH57144.1"/>
    </source>
</evidence>
<dbReference type="InterPro" id="IPR015424">
    <property type="entry name" value="PyrdxlP-dep_Trfase"/>
</dbReference>
<dbReference type="Gene3D" id="3.40.640.10">
    <property type="entry name" value="Type I PLP-dependent aspartate aminotransferase-like (Major domain)"/>
    <property type="match status" value="1"/>
</dbReference>
<name>C1MSJ0_MICPC</name>
<dbReference type="OrthoDB" id="2414662at2759"/>
<evidence type="ECO:0000256" key="2">
    <source>
        <dbReference type="ARBA" id="ARBA00022576"/>
    </source>
</evidence>
<gene>
    <name evidence="7" type="ORF">MICPUCDRAFT_16971</name>
</gene>
<dbReference type="SUPFAM" id="SSF53383">
    <property type="entry name" value="PLP-dependent transferases"/>
    <property type="match status" value="1"/>
</dbReference>